<protein>
    <submittedName>
        <fullName evidence="1">Uncharacterized protein</fullName>
    </submittedName>
</protein>
<dbReference type="AlphaFoldDB" id="S7Y3W6"/>
<gene>
    <name evidence="1" type="ORF">L292_3120</name>
</gene>
<dbReference type="Proteomes" id="UP000018420">
    <property type="component" value="Unassembled WGS sequence"/>
</dbReference>
<accession>S7Y3W6</accession>
<reference evidence="1 2" key="1">
    <citation type="submission" date="2013-05" db="EMBL/GenBank/DDBJ databases">
        <title>Genome assembly of Acinetobacter junii MTCC 11364.</title>
        <authorList>
            <person name="Khatri I."/>
            <person name="Singh N.K."/>
            <person name="Subramanian S."/>
            <person name="Mayilraj S."/>
        </authorList>
    </citation>
    <scope>NUCLEOTIDE SEQUENCE [LARGE SCALE GENOMIC DNA]</scope>
    <source>
        <strain evidence="1 2">MTCC 11364</strain>
    </source>
</reference>
<sequence length="58" mass="6810">MHLQEPSLLPAQFPDWSLKITLKNDQGQGEKAYKVCQNYQKDKACISRLYRNQTKKIN</sequence>
<evidence type="ECO:0000313" key="1">
    <source>
        <dbReference type="EMBL" id="EPR85919.1"/>
    </source>
</evidence>
<dbReference type="PATRIC" id="fig|1330047.3.peg.1714"/>
<name>S7Y3W6_ACIJU</name>
<dbReference type="EMBL" id="ASYZ01000085">
    <property type="protein sequence ID" value="EPR85919.1"/>
    <property type="molecule type" value="Genomic_DNA"/>
</dbReference>
<comment type="caution">
    <text evidence="1">The sequence shown here is derived from an EMBL/GenBank/DDBJ whole genome shotgun (WGS) entry which is preliminary data.</text>
</comment>
<evidence type="ECO:0000313" key="2">
    <source>
        <dbReference type="Proteomes" id="UP000018420"/>
    </source>
</evidence>
<proteinExistence type="predicted"/>
<organism evidence="1 2">
    <name type="scientific">Acinetobacter junii CIP 107470 = MTCC 11364</name>
    <dbReference type="NCBI Taxonomy" id="1217666"/>
    <lineage>
        <taxon>Bacteria</taxon>
        <taxon>Pseudomonadati</taxon>
        <taxon>Pseudomonadota</taxon>
        <taxon>Gammaproteobacteria</taxon>
        <taxon>Moraxellales</taxon>
        <taxon>Moraxellaceae</taxon>
        <taxon>Acinetobacter</taxon>
    </lineage>
</organism>